<feature type="compositionally biased region" description="Polar residues" evidence="10">
    <location>
        <begin position="167"/>
        <end position="177"/>
    </location>
</feature>
<evidence type="ECO:0000313" key="13">
    <source>
        <dbReference type="Proteomes" id="UP000596742"/>
    </source>
</evidence>
<dbReference type="GO" id="GO:0003729">
    <property type="term" value="F:mRNA binding"/>
    <property type="evidence" value="ECO:0007669"/>
    <property type="project" value="TreeGrafter"/>
</dbReference>
<protein>
    <recommendedName>
        <fullName evidence="3">Protein Smaug</fullName>
    </recommendedName>
</protein>
<keyword evidence="9" id="KW-0694">RNA-binding</keyword>
<comment type="subcellular location">
    <subcellularLocation>
        <location evidence="1">Cytoplasm</location>
    </subcellularLocation>
</comment>
<comment type="similarity">
    <text evidence="2">Belongs to the SMAUG family.</text>
</comment>
<feature type="compositionally biased region" description="Low complexity" evidence="10">
    <location>
        <begin position="250"/>
        <end position="262"/>
    </location>
</feature>
<feature type="region of interest" description="Disordered" evidence="10">
    <location>
        <begin position="244"/>
        <end position="281"/>
    </location>
</feature>
<reference evidence="12" key="1">
    <citation type="submission" date="2018-11" db="EMBL/GenBank/DDBJ databases">
        <authorList>
            <person name="Alioto T."/>
            <person name="Alioto T."/>
        </authorList>
    </citation>
    <scope>NUCLEOTIDE SEQUENCE</scope>
</reference>
<dbReference type="PANTHER" id="PTHR12515:SF5">
    <property type="entry name" value="PROTEIN SMAUG"/>
    <property type="match status" value="1"/>
</dbReference>
<evidence type="ECO:0000259" key="11">
    <source>
        <dbReference type="SMART" id="SM00454"/>
    </source>
</evidence>
<dbReference type="InterPro" id="IPR013761">
    <property type="entry name" value="SAM/pointed_sf"/>
</dbReference>
<dbReference type="SMART" id="SM00454">
    <property type="entry name" value="SAM"/>
    <property type="match status" value="1"/>
</dbReference>
<keyword evidence="6" id="KW-0678">Repressor</keyword>
<dbReference type="InterPro" id="IPR015327">
    <property type="entry name" value="PHAT_dom"/>
</dbReference>
<accession>A0A8B6F0J4</accession>
<dbReference type="InterPro" id="IPR001660">
    <property type="entry name" value="SAM"/>
</dbReference>
<dbReference type="Pfam" id="PF00536">
    <property type="entry name" value="SAM_1"/>
    <property type="match status" value="1"/>
</dbReference>
<dbReference type="Pfam" id="PF09246">
    <property type="entry name" value="PHAT"/>
    <property type="match status" value="1"/>
</dbReference>
<dbReference type="InterPro" id="IPR057327">
    <property type="entry name" value="Vts1_dom"/>
</dbReference>
<dbReference type="InterPro" id="IPR037634">
    <property type="entry name" value="Smaug_SAM"/>
</dbReference>
<dbReference type="OrthoDB" id="2155283at2759"/>
<evidence type="ECO:0000256" key="10">
    <source>
        <dbReference type="SAM" id="MobiDB-lite"/>
    </source>
</evidence>
<evidence type="ECO:0000256" key="6">
    <source>
        <dbReference type="ARBA" id="ARBA00022491"/>
    </source>
</evidence>
<evidence type="ECO:0000313" key="12">
    <source>
        <dbReference type="EMBL" id="VDI42625.1"/>
    </source>
</evidence>
<evidence type="ECO:0000256" key="9">
    <source>
        <dbReference type="ARBA" id="ARBA00022884"/>
    </source>
</evidence>
<dbReference type="SUPFAM" id="SSF47769">
    <property type="entry name" value="SAM/Pointed domain"/>
    <property type="match status" value="1"/>
</dbReference>
<evidence type="ECO:0000256" key="8">
    <source>
        <dbReference type="ARBA" id="ARBA00022845"/>
    </source>
</evidence>
<sequence length="602" mass="68373">MKSNNMFRDHMNSIYSWFESWSECEQTVALYSLLMRATTTQCRFLSQVLSQRNYSDILELEKEANQSAYIHNLCNESKESAISKLLAHWPLLHTGNNDAKKEYLRLIPIILSYSKENGSHIEDTRQLLSYSLIHPACTSEERSQFTMWIGQLEEIFTYGIQQQQQQNSEKSSDTNCWQEKHSEENHHTTLHATYSAPARYPTKSPLTRTHAQLTRTTSLVPPPSTLNVSINEWLSSSDTQIHRTEHAPLSPQSSITSSGSSSDTHQEDGPQPTRNSFLEGRSGMRDVPMWLKSLRLHKYAYLFQQMTYEEMMNLTEEWLETQNVTKGARNKIVLSITKLQERQARLRDMEKEIMDGASLIEALNEMKSMLNSPLKGFNQQSESDNSIAVNDIPSQFTRTMGKVCTQLSVCSQPDDQSCNLYMILIEKCINHEAFTDKQKKLLASWKLQLQRVWQPQGYSKYGHDRRKIGWGNTFPMSTRGGIVQKPVIRLQKSGPQFTIGPKRSIVGGTTSGHAPLQRNSSLNPDMFTQSFLLEHGKAPVTRTYSAPLRSAASYGLTMSNFEQSSTDTAENYAQLDSLCLSVTEHALGSLAPKKKKKEAGEN</sequence>
<dbReference type="CDD" id="cd09557">
    <property type="entry name" value="SAM_Smaug"/>
    <property type="match status" value="1"/>
</dbReference>
<comment type="caution">
    <text evidence="12">The sequence shown here is derived from an EMBL/GenBank/DDBJ whole genome shotgun (WGS) entry which is preliminary data.</text>
</comment>
<evidence type="ECO:0000256" key="3">
    <source>
        <dbReference type="ARBA" id="ARBA00018651"/>
    </source>
</evidence>
<evidence type="ECO:0000256" key="2">
    <source>
        <dbReference type="ARBA" id="ARBA00008232"/>
    </source>
</evidence>
<dbReference type="Gene3D" id="1.10.150.50">
    <property type="entry name" value="Transcription Factor, Ets-1"/>
    <property type="match status" value="1"/>
</dbReference>
<dbReference type="InterPro" id="IPR050897">
    <property type="entry name" value="SMAUG/VTS1_RNA-bind"/>
</dbReference>
<feature type="compositionally biased region" description="Basic and acidic residues" evidence="10">
    <location>
        <begin position="178"/>
        <end position="187"/>
    </location>
</feature>
<dbReference type="Pfam" id="PF26034">
    <property type="entry name" value="PHAT_SMAUG"/>
    <property type="match status" value="1"/>
</dbReference>
<keyword evidence="8" id="KW-0810">Translation regulation</keyword>
<evidence type="ECO:0000256" key="1">
    <source>
        <dbReference type="ARBA" id="ARBA00004496"/>
    </source>
</evidence>
<proteinExistence type="inferred from homology"/>
<dbReference type="EMBL" id="UYJE01006049">
    <property type="protein sequence ID" value="VDI42625.1"/>
    <property type="molecule type" value="Genomic_DNA"/>
</dbReference>
<dbReference type="GO" id="GO:0030371">
    <property type="term" value="F:translation repressor activity"/>
    <property type="evidence" value="ECO:0007669"/>
    <property type="project" value="InterPro"/>
</dbReference>
<dbReference type="PANTHER" id="PTHR12515">
    <property type="entry name" value="STERILE ALPHA MOTIF DOMAIN CONTAINING PROTEIN 4-RELATED"/>
    <property type="match status" value="1"/>
</dbReference>
<dbReference type="FunFam" id="1.10.150.50:FF:000013">
    <property type="entry name" value="Protein Smaug homolog 1 isoform 2"/>
    <property type="match status" value="1"/>
</dbReference>
<keyword evidence="5" id="KW-0963">Cytoplasm</keyword>
<keyword evidence="7" id="KW-0597">Phosphoprotein</keyword>
<dbReference type="AlphaFoldDB" id="A0A8B6F0J4"/>
<feature type="region of interest" description="Disordered" evidence="10">
    <location>
        <begin position="163"/>
        <end position="206"/>
    </location>
</feature>
<evidence type="ECO:0000256" key="5">
    <source>
        <dbReference type="ARBA" id="ARBA00022490"/>
    </source>
</evidence>
<gene>
    <name evidence="12" type="ORF">MGAL_10B093369</name>
</gene>
<name>A0A8B6F0J4_MYTGA</name>
<evidence type="ECO:0000256" key="4">
    <source>
        <dbReference type="ARBA" id="ARBA00022473"/>
    </source>
</evidence>
<dbReference type="GO" id="GO:0000932">
    <property type="term" value="C:P-body"/>
    <property type="evidence" value="ECO:0007669"/>
    <property type="project" value="TreeGrafter"/>
</dbReference>
<keyword evidence="4" id="KW-0217">Developmental protein</keyword>
<organism evidence="12 13">
    <name type="scientific">Mytilus galloprovincialis</name>
    <name type="common">Mediterranean mussel</name>
    <dbReference type="NCBI Taxonomy" id="29158"/>
    <lineage>
        <taxon>Eukaryota</taxon>
        <taxon>Metazoa</taxon>
        <taxon>Spiralia</taxon>
        <taxon>Lophotrochozoa</taxon>
        <taxon>Mollusca</taxon>
        <taxon>Bivalvia</taxon>
        <taxon>Autobranchia</taxon>
        <taxon>Pteriomorphia</taxon>
        <taxon>Mytilida</taxon>
        <taxon>Mytiloidea</taxon>
        <taxon>Mytilidae</taxon>
        <taxon>Mytilinae</taxon>
        <taxon>Mytilus</taxon>
    </lineage>
</organism>
<dbReference type="Proteomes" id="UP000596742">
    <property type="component" value="Unassembled WGS sequence"/>
</dbReference>
<dbReference type="InterPro" id="IPR037093">
    <property type="entry name" value="PHAT_dom_sf"/>
</dbReference>
<dbReference type="InterPro" id="IPR058599">
    <property type="entry name" value="PHAT_Smg/ZCCHC2-like"/>
</dbReference>
<dbReference type="Gene3D" id="1.25.40.170">
    <property type="entry name" value="Smaug, PHAT domain"/>
    <property type="match status" value="1"/>
</dbReference>
<evidence type="ECO:0000256" key="7">
    <source>
        <dbReference type="ARBA" id="ARBA00022553"/>
    </source>
</evidence>
<dbReference type="GO" id="GO:0000289">
    <property type="term" value="P:nuclear-transcribed mRNA poly(A) tail shortening"/>
    <property type="evidence" value="ECO:0007669"/>
    <property type="project" value="TreeGrafter"/>
</dbReference>
<feature type="domain" description="SAM" evidence="11">
    <location>
        <begin position="279"/>
        <end position="342"/>
    </location>
</feature>
<dbReference type="Pfam" id="PF25479">
    <property type="entry name" value="Vts1"/>
    <property type="match status" value="1"/>
</dbReference>
<keyword evidence="13" id="KW-1185">Reference proteome</keyword>
<dbReference type="GO" id="GO:0006355">
    <property type="term" value="P:regulation of DNA-templated transcription"/>
    <property type="evidence" value="ECO:0007669"/>
    <property type="project" value="InterPro"/>
</dbReference>